<evidence type="ECO:0000256" key="8">
    <source>
        <dbReference type="ARBA" id="ARBA00022842"/>
    </source>
</evidence>
<dbReference type="CDD" id="cd03313">
    <property type="entry name" value="enolase"/>
    <property type="match status" value="1"/>
</dbReference>
<feature type="binding site" evidence="11 14">
    <location>
        <position position="310"/>
    </location>
    <ligand>
        <name>Mg(2+)</name>
        <dbReference type="ChEBI" id="CHEBI:18420"/>
    </ligand>
</feature>
<feature type="active site" description="Proton acceptor" evidence="11 12">
    <location>
        <position position="335"/>
    </location>
</feature>
<feature type="binding site" evidence="11">
    <location>
        <position position="163"/>
    </location>
    <ligand>
        <name>(2R)-2-phosphoglycerate</name>
        <dbReference type="ChEBI" id="CHEBI:58289"/>
    </ligand>
</feature>
<dbReference type="InterPro" id="IPR000941">
    <property type="entry name" value="Enolase"/>
</dbReference>
<dbReference type="SUPFAM" id="SSF54826">
    <property type="entry name" value="Enolase N-terminal domain-like"/>
    <property type="match status" value="1"/>
</dbReference>
<evidence type="ECO:0000256" key="4">
    <source>
        <dbReference type="ARBA" id="ARBA00017068"/>
    </source>
</evidence>
<feature type="domain" description="Enolase C-terminal TIM barrel" evidence="15">
    <location>
        <begin position="139"/>
        <end position="423"/>
    </location>
</feature>
<dbReference type="UniPathway" id="UPA00109">
    <property type="reaction ID" value="UER00187"/>
</dbReference>
<dbReference type="GO" id="GO:0006096">
    <property type="term" value="P:glycolytic process"/>
    <property type="evidence" value="ECO:0007669"/>
    <property type="project" value="UniProtKB-UniRule"/>
</dbReference>
<evidence type="ECO:0000256" key="6">
    <source>
        <dbReference type="ARBA" id="ARBA00022525"/>
    </source>
</evidence>
<dbReference type="Pfam" id="PF03952">
    <property type="entry name" value="Enolase_N"/>
    <property type="match status" value="1"/>
</dbReference>
<comment type="caution">
    <text evidence="17">The sequence shown here is derived from an EMBL/GenBank/DDBJ whole genome shotgun (WGS) entry which is preliminary data.</text>
</comment>
<feature type="binding site" evidence="13">
    <location>
        <position position="283"/>
    </location>
    <ligand>
        <name>substrate</name>
    </ligand>
</feature>
<comment type="function">
    <text evidence="11">Catalyzes the reversible conversion of 2-phosphoglycerate (2-PG) into phosphoenolpyruvate (PEP). It is essential for the degradation of carbohydrates via glycolysis.</text>
</comment>
<dbReference type="Proteomes" id="UP000622547">
    <property type="component" value="Unassembled WGS sequence"/>
</dbReference>
<sequence>MAAIEAVTAREILDSRGNPTVEVEVLLDDYSTGRAAVPSGASTGQFEAVELRDGDKKRYLGKGVEKAVLGVTDEIADEIIGFDAEEQRLIDQTMLDLDGTPNKGRLGANALLGVSLAVAKAAADSSDLPLFRYIGGPNAHVLPVPMMNILNGGAHADSNVDIQEFMIAPIGAETFSEAVRMGAETYHTLKSVLKEKGYATGLGDEGGFAPSLPSNRDALDLIMVAIEKAGYTPGEDIALALDVAATEFHSKGVYTIDGKGVSADELISFYEDLVRSYPLVSIEDPLDEEDWAGWKAITASLGGKVQIVGDDLFVTNPERLERGIREGAANALLVKVNQIGTLSETLDAVDLAHRSGYRCMMSHRSGETEDTTIADLAVATNCGQIKTGAPARSDRVAKYNQLLRIEELLDDAARYAGRGAFPRFQG</sequence>
<dbReference type="SFLD" id="SFLDG00178">
    <property type="entry name" value="enolase"/>
    <property type="match status" value="1"/>
</dbReference>
<dbReference type="InterPro" id="IPR020809">
    <property type="entry name" value="Enolase_CS"/>
</dbReference>
<feature type="binding site" evidence="11">
    <location>
        <position position="335"/>
    </location>
    <ligand>
        <name>(2R)-2-phosphoglycerate</name>
        <dbReference type="ChEBI" id="CHEBI:58289"/>
    </ligand>
</feature>
<dbReference type="FunFam" id="3.20.20.120:FF:000001">
    <property type="entry name" value="Enolase"/>
    <property type="match status" value="1"/>
</dbReference>
<evidence type="ECO:0000313" key="18">
    <source>
        <dbReference type="Proteomes" id="UP000622547"/>
    </source>
</evidence>
<accession>A0A8J3U2J2</accession>
<dbReference type="AlphaFoldDB" id="A0A8J3U2J2"/>
<comment type="pathway">
    <text evidence="1 11">Carbohydrate degradation; glycolysis; pyruvate from D-glyceraldehyde 3-phosphate: step 4/5.</text>
</comment>
<dbReference type="GO" id="GO:0000287">
    <property type="term" value="F:magnesium ion binding"/>
    <property type="evidence" value="ECO:0007669"/>
    <property type="project" value="UniProtKB-UniRule"/>
</dbReference>
<feature type="active site" description="Proton donor" evidence="11 12">
    <location>
        <position position="205"/>
    </location>
</feature>
<evidence type="ECO:0000256" key="7">
    <source>
        <dbReference type="ARBA" id="ARBA00022723"/>
    </source>
</evidence>
<keyword evidence="10 11" id="KW-0456">Lyase</keyword>
<evidence type="ECO:0000259" key="16">
    <source>
        <dbReference type="SMART" id="SM01193"/>
    </source>
</evidence>
<dbReference type="PANTHER" id="PTHR11902:SF1">
    <property type="entry name" value="ENOLASE"/>
    <property type="match status" value="1"/>
</dbReference>
<keyword evidence="9 11" id="KW-0324">Glycolysis</keyword>
<name>A0A8J3U2J2_9ACTN</name>
<dbReference type="InterPro" id="IPR020810">
    <property type="entry name" value="Enolase_C"/>
</dbReference>
<evidence type="ECO:0000256" key="1">
    <source>
        <dbReference type="ARBA" id="ARBA00005031"/>
    </source>
</evidence>
<feature type="binding site" evidence="13">
    <location>
        <position position="310"/>
    </location>
    <ligand>
        <name>substrate</name>
    </ligand>
</feature>
<evidence type="ECO:0000256" key="2">
    <source>
        <dbReference type="ARBA" id="ARBA00009604"/>
    </source>
</evidence>
<keyword evidence="8 11" id="KW-0460">Magnesium</keyword>
<dbReference type="FunFam" id="3.30.390.10:FF:000001">
    <property type="entry name" value="Enolase"/>
    <property type="match status" value="1"/>
</dbReference>
<dbReference type="GO" id="GO:0009986">
    <property type="term" value="C:cell surface"/>
    <property type="evidence" value="ECO:0007669"/>
    <property type="project" value="UniProtKB-SubCell"/>
</dbReference>
<dbReference type="InterPro" id="IPR020811">
    <property type="entry name" value="Enolase_N"/>
</dbReference>
<dbReference type="EMBL" id="BOOP01000008">
    <property type="protein sequence ID" value="GII37179.1"/>
    <property type="molecule type" value="Genomic_DNA"/>
</dbReference>
<organism evidence="17 18">
    <name type="scientific">Planotetraspora phitsanulokensis</name>
    <dbReference type="NCBI Taxonomy" id="575192"/>
    <lineage>
        <taxon>Bacteria</taxon>
        <taxon>Bacillati</taxon>
        <taxon>Actinomycetota</taxon>
        <taxon>Actinomycetes</taxon>
        <taxon>Streptosporangiales</taxon>
        <taxon>Streptosporangiaceae</taxon>
        <taxon>Planotetraspora</taxon>
    </lineage>
</organism>
<evidence type="ECO:0000256" key="5">
    <source>
        <dbReference type="ARBA" id="ARBA00022490"/>
    </source>
</evidence>
<evidence type="ECO:0000256" key="14">
    <source>
        <dbReference type="PIRSR" id="PIRSR001400-3"/>
    </source>
</evidence>
<reference evidence="17 18" key="1">
    <citation type="submission" date="2021-01" db="EMBL/GenBank/DDBJ databases">
        <title>Whole genome shotgun sequence of Planotetraspora phitsanulokensis NBRC 104273.</title>
        <authorList>
            <person name="Komaki H."/>
            <person name="Tamura T."/>
        </authorList>
    </citation>
    <scope>NUCLEOTIDE SEQUENCE [LARGE SCALE GENOMIC DNA]</scope>
    <source>
        <strain evidence="17 18">NBRC 104273</strain>
    </source>
</reference>
<dbReference type="Pfam" id="PF00113">
    <property type="entry name" value="Enolase_C"/>
    <property type="match status" value="1"/>
</dbReference>
<keyword evidence="7 11" id="KW-0479">Metal-binding</keyword>
<comment type="subcellular location">
    <subcellularLocation>
        <location evidence="11">Cytoplasm</location>
    </subcellularLocation>
    <subcellularLocation>
        <location evidence="11">Secreted</location>
    </subcellularLocation>
    <subcellularLocation>
        <location evidence="11">Cell surface</location>
    </subcellularLocation>
    <text evidence="11">Fractions of enolase are present in both the cytoplasm and on the cell surface.</text>
</comment>
<comment type="cofactor">
    <cofactor evidence="11">
        <name>Mg(2+)</name>
        <dbReference type="ChEBI" id="CHEBI:18420"/>
    </cofactor>
    <text evidence="11">Binds a second Mg(2+) ion via substrate during catalysis.</text>
</comment>
<dbReference type="SFLD" id="SFLDF00002">
    <property type="entry name" value="enolase"/>
    <property type="match status" value="1"/>
</dbReference>
<dbReference type="SMART" id="SM01193">
    <property type="entry name" value="Enolase_N"/>
    <property type="match status" value="1"/>
</dbReference>
<evidence type="ECO:0000313" key="17">
    <source>
        <dbReference type="EMBL" id="GII37179.1"/>
    </source>
</evidence>
<keyword evidence="6 11" id="KW-0964">Secreted</keyword>
<feature type="binding site" evidence="11 14">
    <location>
        <position position="283"/>
    </location>
    <ligand>
        <name>Mg(2+)</name>
        <dbReference type="ChEBI" id="CHEBI:18420"/>
    </ligand>
</feature>
<protein>
    <recommendedName>
        <fullName evidence="4 11">Enolase</fullName>
        <ecNumber evidence="3 11">4.2.1.11</ecNumber>
    </recommendedName>
    <alternativeName>
        <fullName evidence="11">2-phospho-D-glycerate hydro-lyase</fullName>
    </alternativeName>
    <alternativeName>
        <fullName evidence="11">2-phosphoglycerate dehydratase</fullName>
    </alternativeName>
</protein>
<feature type="binding site" evidence="11">
    <location>
        <position position="365"/>
    </location>
    <ligand>
        <name>(2R)-2-phosphoglycerate</name>
        <dbReference type="ChEBI" id="CHEBI:58289"/>
    </ligand>
</feature>
<proteinExistence type="inferred from homology"/>
<evidence type="ECO:0000256" key="3">
    <source>
        <dbReference type="ARBA" id="ARBA00012058"/>
    </source>
</evidence>
<dbReference type="PRINTS" id="PR00148">
    <property type="entry name" value="ENOLASE"/>
</dbReference>
<dbReference type="HAMAP" id="MF_00318">
    <property type="entry name" value="Enolase"/>
    <property type="match status" value="1"/>
</dbReference>
<feature type="binding site" evidence="11">
    <location>
        <position position="364"/>
    </location>
    <ligand>
        <name>(2R)-2-phosphoglycerate</name>
        <dbReference type="ChEBI" id="CHEBI:58289"/>
    </ligand>
</feature>
<feature type="binding site" evidence="11 14">
    <location>
        <position position="242"/>
    </location>
    <ligand>
        <name>Mg(2+)</name>
        <dbReference type="ChEBI" id="CHEBI:18420"/>
    </ligand>
</feature>
<dbReference type="InterPro" id="IPR029017">
    <property type="entry name" value="Enolase-like_N"/>
</dbReference>
<comment type="similarity">
    <text evidence="2 11">Belongs to the enolase family.</text>
</comment>
<dbReference type="SMART" id="SM01192">
    <property type="entry name" value="Enolase_C"/>
    <property type="match status" value="1"/>
</dbReference>
<evidence type="ECO:0000256" key="9">
    <source>
        <dbReference type="ARBA" id="ARBA00023152"/>
    </source>
</evidence>
<feature type="binding site" evidence="13">
    <location>
        <position position="155"/>
    </location>
    <ligand>
        <name>substrate</name>
    </ligand>
</feature>
<feature type="binding site" evidence="13">
    <location>
        <position position="164"/>
    </location>
    <ligand>
        <name>substrate</name>
    </ligand>
</feature>
<feature type="binding site" evidence="13">
    <location>
        <position position="386"/>
    </location>
    <ligand>
        <name>substrate</name>
    </ligand>
</feature>
<evidence type="ECO:0000256" key="11">
    <source>
        <dbReference type="HAMAP-Rule" id="MF_00318"/>
    </source>
</evidence>
<evidence type="ECO:0000256" key="12">
    <source>
        <dbReference type="PIRSR" id="PIRSR001400-1"/>
    </source>
</evidence>
<dbReference type="InterPro" id="IPR036849">
    <property type="entry name" value="Enolase-like_C_sf"/>
</dbReference>
<evidence type="ECO:0000256" key="13">
    <source>
        <dbReference type="PIRSR" id="PIRSR001400-2"/>
    </source>
</evidence>
<dbReference type="GO" id="GO:0005576">
    <property type="term" value="C:extracellular region"/>
    <property type="evidence" value="ECO:0007669"/>
    <property type="project" value="UniProtKB-SubCell"/>
</dbReference>
<evidence type="ECO:0000256" key="10">
    <source>
        <dbReference type="ARBA" id="ARBA00023239"/>
    </source>
</evidence>
<dbReference type="GO" id="GO:0004634">
    <property type="term" value="F:phosphopyruvate hydratase activity"/>
    <property type="evidence" value="ECO:0007669"/>
    <property type="project" value="UniProtKB-UniRule"/>
</dbReference>
<comment type="cofactor">
    <cofactor evidence="14">
        <name>Mg(2+)</name>
        <dbReference type="ChEBI" id="CHEBI:18420"/>
    </cofactor>
    <text evidence="14">Mg(2+) is required for catalysis and for stabilizing the dimer.</text>
</comment>
<dbReference type="SFLD" id="SFLDS00001">
    <property type="entry name" value="Enolase"/>
    <property type="match status" value="1"/>
</dbReference>
<feature type="binding site" evidence="11">
    <location>
        <position position="386"/>
    </location>
    <ligand>
        <name>(2R)-2-phosphoglycerate</name>
        <dbReference type="ChEBI" id="CHEBI:58289"/>
    </ligand>
</feature>
<keyword evidence="5 11" id="KW-0963">Cytoplasm</keyword>
<dbReference type="PROSITE" id="PS00164">
    <property type="entry name" value="ENOLASE"/>
    <property type="match status" value="1"/>
</dbReference>
<evidence type="ECO:0000259" key="15">
    <source>
        <dbReference type="SMART" id="SM01192"/>
    </source>
</evidence>
<feature type="domain" description="Enolase N-terminal" evidence="16">
    <location>
        <begin position="4"/>
        <end position="134"/>
    </location>
</feature>
<dbReference type="GO" id="GO:0000015">
    <property type="term" value="C:phosphopyruvate hydratase complex"/>
    <property type="evidence" value="ECO:0007669"/>
    <property type="project" value="InterPro"/>
</dbReference>
<feature type="binding site" evidence="13">
    <location>
        <begin position="362"/>
        <end position="365"/>
    </location>
    <ligand>
        <name>substrate</name>
    </ligand>
</feature>
<dbReference type="PIRSF" id="PIRSF001400">
    <property type="entry name" value="Enolase"/>
    <property type="match status" value="1"/>
</dbReference>
<comment type="catalytic activity">
    <reaction evidence="11">
        <text>(2R)-2-phosphoglycerate = phosphoenolpyruvate + H2O</text>
        <dbReference type="Rhea" id="RHEA:10164"/>
        <dbReference type="ChEBI" id="CHEBI:15377"/>
        <dbReference type="ChEBI" id="CHEBI:58289"/>
        <dbReference type="ChEBI" id="CHEBI:58702"/>
        <dbReference type="EC" id="4.2.1.11"/>
    </reaction>
</comment>
<dbReference type="Gene3D" id="3.30.390.10">
    <property type="entry name" value="Enolase-like, N-terminal domain"/>
    <property type="match status" value="1"/>
</dbReference>
<dbReference type="Gene3D" id="3.20.20.120">
    <property type="entry name" value="Enolase-like C-terminal domain"/>
    <property type="match status" value="1"/>
</dbReference>
<dbReference type="EC" id="4.2.1.11" evidence="3 11"/>
<dbReference type="NCBIfam" id="TIGR01060">
    <property type="entry name" value="eno"/>
    <property type="match status" value="1"/>
</dbReference>
<gene>
    <name evidence="17" type="primary">eno1</name>
    <name evidence="11" type="synonym">eno</name>
    <name evidence="17" type="ORF">Pph01_21820</name>
</gene>
<dbReference type="PANTHER" id="PTHR11902">
    <property type="entry name" value="ENOLASE"/>
    <property type="match status" value="1"/>
</dbReference>
<keyword evidence="18" id="KW-1185">Reference proteome</keyword>
<dbReference type="RefSeq" id="WP_204072876.1">
    <property type="nucleotide sequence ID" value="NZ_BAABHI010000037.1"/>
</dbReference>
<dbReference type="SUPFAM" id="SSF51604">
    <property type="entry name" value="Enolase C-terminal domain-like"/>
    <property type="match status" value="1"/>
</dbReference>